<dbReference type="PRINTS" id="PR00344">
    <property type="entry name" value="BCTRLSENSOR"/>
</dbReference>
<dbReference type="InterPro" id="IPR008207">
    <property type="entry name" value="Sig_transdc_His_kin_Hpt_dom"/>
</dbReference>
<dbReference type="SUPFAM" id="SSF50341">
    <property type="entry name" value="CheW-like"/>
    <property type="match status" value="1"/>
</dbReference>
<organism evidence="17 18">
    <name type="scientific">Xanthomonas bromi</name>
    <dbReference type="NCBI Taxonomy" id="56449"/>
    <lineage>
        <taxon>Bacteria</taxon>
        <taxon>Pseudomonadati</taxon>
        <taxon>Pseudomonadota</taxon>
        <taxon>Gammaproteobacteria</taxon>
        <taxon>Lysobacterales</taxon>
        <taxon>Lysobacteraceae</taxon>
        <taxon>Xanthomonas</taxon>
    </lineage>
</organism>
<feature type="region of interest" description="Disordered" evidence="11">
    <location>
        <begin position="1999"/>
        <end position="2018"/>
    </location>
</feature>
<dbReference type="Pfam" id="PF01627">
    <property type="entry name" value="Hpt"/>
    <property type="match status" value="4"/>
</dbReference>
<evidence type="ECO:0000256" key="2">
    <source>
        <dbReference type="ARBA" id="ARBA00012438"/>
    </source>
</evidence>
<dbReference type="STRING" id="56449.XBLMG947_1266"/>
<evidence type="ECO:0000256" key="4">
    <source>
        <dbReference type="ARBA" id="ARBA00022553"/>
    </source>
</evidence>
<protein>
    <recommendedName>
        <fullName evidence="3">Chemotaxis protein CheA</fullName>
        <ecNumber evidence="2">2.7.13.3</ecNumber>
    </recommendedName>
</protein>
<dbReference type="SMART" id="SM01231">
    <property type="entry name" value="H-kinase_dim"/>
    <property type="match status" value="1"/>
</dbReference>
<dbReference type="Gene3D" id="3.30.565.10">
    <property type="entry name" value="Histidine kinase-like ATPase, C-terminal domain"/>
    <property type="match status" value="1"/>
</dbReference>
<evidence type="ECO:0000313" key="16">
    <source>
        <dbReference type="EMBL" id="PPV07272.1"/>
    </source>
</evidence>
<dbReference type="EMBL" id="FLTX01000018">
    <property type="protein sequence ID" value="SBV50486.1"/>
    <property type="molecule type" value="Genomic_DNA"/>
</dbReference>
<dbReference type="InterPro" id="IPR005467">
    <property type="entry name" value="His_kinase_dom"/>
</dbReference>
<evidence type="ECO:0000313" key="17">
    <source>
        <dbReference type="EMBL" id="SBV50486.1"/>
    </source>
</evidence>
<sequence>MSALRDAMSHAALGWVKPELDETLRQARNEIEYFAEEPSDTSRMRFCAGYLHQVQGTLRMVELYAPAMVAEELELLAQAVQAGEVADRDEACAMLMRGTVLLPDYLERLQNGHRDIPIVLLPLLNEIRATRGQPGLNESVLFAFDPQAGVATEAELDHARGSLSGRNRELLDTVGNAVKEELLRVKDALDLHLRTGGDIAELQAQVKDLGSVADTLGMMGLGVARNVVVQQRDALARVVDGQVQMDESVLLDIAGALLYVDASLDDQVASLGADPGDGTGASGSATSSEVRRTVDVLAQEAIANFGAAREHFVAFIETNWDHARLADVPHLLGEVGGALRILELPQAADYLEGVRRYVDLELIGKQRVPSGRQLDTLADAMASLEYYLEALRERRPGREEILDITRNSLETLRYWPLPSGQLSDLPVGADQPGSAFEPQPVAAVPLQQADTPHAANDAAPIPSLEWANDTVVETRFAASRVHDTGAAATDTMFSFDPVAAEETVSGQSHVPFTVAPLDLSDDGAQAPGAWQLETTEQAAPIAIVAFDPVSAEQDGSEAAQVSYTVDLSALEQEHAAEPVVAEDAPLQIEQIDLLGDADQTEAPLDFIAENAAWRAQTSIEDAFSPLPIPRQELDDPFVESAQEPQDVPSEAASDAGAPRVQHAVVSEFELDDASAAFLAQLDAAAAQFDVERPQAPTTAADAETAQAPSEAVSSDSAQAASAADAGIFGGFGDSDIDDDIRDVFLEEFDEELVNLGQLLPAWRAAPASPENLRTIRRVFHTLKGSGRLVGASVLGEFSWKIESMLNRVLDHSRPASPAVVAMVELAYDVLPQFNAALRNQCRINADLPEIQAIAERVAAGEEVYYVPAAAAPVAAAVAIPATAGVFAASGGGTPASVDSVLREILEAEVATHLDTVNGWLQASQAEPQLATEELLRAVHTMSGAFAMTDVPEITLVTTPAESYVKRLLAAAVTPSADGLDAIAATAAAIATTVTALRDDAPLIPSFAPLTERLRVLVDSLPEAQWPPQVFLDELDDIDAPSDTVGDSDAAVELTGAQDLSQYLDARALPSDAPAQTPNGEDAQPQSVDAPIAVDELAEAEAEHDSALALDAPASHAVDDASRAASHEHIDAFSEAGHASSDEALLPVAASEQLADTLHVDATQHEQAGLAASQGTDAHDTSADEPLVGADAWDATELQHAQAASYDHAVEAPNAASADGVSSAHDATANGLLADATVAVDELADAEAAVGETQTLAAADTEQVTDTQAHHAMTHDGQFAASADDAVESIDALEAVHADTALAEHANATNAEAWTPETEALDSVPTAQDGHAGDQVGDERADTQQHSGEQTADEAVQHSDATLPHAGQTHADQQQHAEEAAQLGEHADVEAHAASKQQLDSGESAASDAQQHAGEQVQSEQDVDSSEQRQTGTHSYAHAGEAEHATEHERAEAEQSDAQHSGAGHAGADHADAHHAEADSAHTEQADTEAMPDHTVESVQAFEMAHAADQVEEAGDPQSDTAPELHDAQAVTSDDVAHADEHAVVDASAVAEHAEHVERAAQTEASDQADADQYADHAADHHAAASEHDASDHGAVEPEDTTTAAFSAPVEEAARADTASNDIGAAFDIGPLNFDQLDGELVDIFVEEGRDLLDHCDGLIARMREMPEDRDVLNGLQRDLHTLKGGARMAGINAIGDLGHAIESLLEAVAANRTDIDRDDVRLFERGFDRLHQLLTRTGMHRAVAMPTDLVEAFETRTRGRDAAPPSEADVRAIAKASVEPAPLSAPIPVDGQSEEDFLPRVQQEQVRVRADLLDRLVNHAGEVAIYRSRLEQQLGAFRGAMGELDRTNARLRDQLRRLDLETEAQIVARYQREQDQGDRTFDPLELDRFSTLQQLSRALNESAADLGGLQGVLEDLSRQYDGLLQQQSRVSSELQDGLMRARMVPFDGLVPRLRRVVRQAATDTGKHVHLVLEGTQGELDRNVLDRMVAPLEHMLRNSVAHGLETPEQRRDAGKPEEGSIAIRLRREGSELVLEVADDGAGLDREAIRHRGEQRGLIEPGQELSEAELDGLIFASGFSTSEQVSQLAGRGVGMDVVRNEVRQLGGSVDIHSVRGQGVTFTLRLPQTLAVTQAVFVRIGETTFAVPVGSVSGIGRISRTRYESGEGGYHYAGEEYVLHDLGSLVGQPVARADGQAQVPLLLVRAGDLRAAVAIDQVLGNREIVVKPVGLQIASVPGIYGATITGDGRVVVILDVAPLVRRYLSQPARPTLETQAAAQRQVPLVMVVDDSLTMRKVTSRVLERHNLDVTTARDGVEALELLEERVPDLMLLDIEMPRMDGYELATAMRADPRFKAVPIVMITSRSGEKHRQRAFEIGVQRYLGKPYQELDLMRNVYDLLGIARVRD</sequence>
<feature type="modified residue" description="Phosphohistidine" evidence="9">
    <location>
        <position position="780"/>
    </location>
</feature>
<dbReference type="RefSeq" id="WP_065467019.1">
    <property type="nucleotide sequence ID" value="NZ_FLTX01000018.1"/>
</dbReference>
<dbReference type="PROSITE" id="PS50894">
    <property type="entry name" value="HPT"/>
    <property type="match status" value="2"/>
</dbReference>
<feature type="region of interest" description="Disordered" evidence="11">
    <location>
        <begin position="639"/>
        <end position="658"/>
    </location>
</feature>
<dbReference type="EMBL" id="MDCE01000009">
    <property type="protein sequence ID" value="PPV07272.1"/>
    <property type="molecule type" value="Genomic_DNA"/>
</dbReference>
<feature type="domain" description="CheW-like" evidence="14">
    <location>
        <begin position="2129"/>
        <end position="2262"/>
    </location>
</feature>
<keyword evidence="19" id="KW-1185">Reference proteome</keyword>
<dbReference type="SMART" id="SM00260">
    <property type="entry name" value="CheW"/>
    <property type="match status" value="1"/>
</dbReference>
<evidence type="ECO:0000259" key="13">
    <source>
        <dbReference type="PROSITE" id="PS50110"/>
    </source>
</evidence>
<evidence type="ECO:0000256" key="7">
    <source>
        <dbReference type="ARBA" id="ARBA00023012"/>
    </source>
</evidence>
<feature type="domain" description="HPt" evidence="15">
    <location>
        <begin position="1633"/>
        <end position="1737"/>
    </location>
</feature>
<dbReference type="InterPro" id="IPR002545">
    <property type="entry name" value="CheW-lke_dom"/>
</dbReference>
<feature type="domain" description="Histidine kinase" evidence="12">
    <location>
        <begin position="1894"/>
        <end position="2127"/>
    </location>
</feature>
<feature type="compositionally biased region" description="Basic and acidic residues" evidence="11">
    <location>
        <begin position="2004"/>
        <end position="2017"/>
    </location>
</feature>
<dbReference type="Gene3D" id="3.40.50.2300">
    <property type="match status" value="1"/>
</dbReference>
<evidence type="ECO:0000313" key="19">
    <source>
        <dbReference type="Proteomes" id="UP000239710"/>
    </source>
</evidence>
<evidence type="ECO:0000313" key="18">
    <source>
        <dbReference type="Proteomes" id="UP000092503"/>
    </source>
</evidence>
<dbReference type="FunFam" id="3.30.565.10:FF:000016">
    <property type="entry name" value="Chemotaxis protein CheA, putative"/>
    <property type="match status" value="1"/>
</dbReference>
<feature type="region of interest" description="Disordered" evidence="11">
    <location>
        <begin position="693"/>
        <end position="718"/>
    </location>
</feature>
<dbReference type="PROSITE" id="PS50851">
    <property type="entry name" value="CHEW"/>
    <property type="match status" value="1"/>
</dbReference>
<dbReference type="SMART" id="SM00448">
    <property type="entry name" value="REC"/>
    <property type="match status" value="1"/>
</dbReference>
<dbReference type="InterPro" id="IPR004358">
    <property type="entry name" value="Sig_transdc_His_kin-like_C"/>
</dbReference>
<dbReference type="PANTHER" id="PTHR43395:SF8">
    <property type="entry name" value="HISTIDINE KINASE"/>
    <property type="match status" value="1"/>
</dbReference>
<keyword evidence="7" id="KW-0902">Two-component regulatory system</keyword>
<evidence type="ECO:0000256" key="3">
    <source>
        <dbReference type="ARBA" id="ARBA00021495"/>
    </source>
</evidence>
<dbReference type="InterPro" id="IPR036061">
    <property type="entry name" value="CheW-like_dom_sf"/>
</dbReference>
<feature type="compositionally biased region" description="Basic and acidic residues" evidence="11">
    <location>
        <begin position="1439"/>
        <end position="1452"/>
    </location>
</feature>
<dbReference type="CDD" id="cd00088">
    <property type="entry name" value="HPT"/>
    <property type="match status" value="2"/>
</dbReference>
<feature type="region of interest" description="Disordered" evidence="11">
    <location>
        <begin position="1323"/>
        <end position="1355"/>
    </location>
</feature>
<dbReference type="Proteomes" id="UP000239710">
    <property type="component" value="Unassembled WGS sequence"/>
</dbReference>
<evidence type="ECO:0000256" key="9">
    <source>
        <dbReference type="PROSITE-ProRule" id="PRU00110"/>
    </source>
</evidence>
<dbReference type="GO" id="GO:0000155">
    <property type="term" value="F:phosphorelay sensor kinase activity"/>
    <property type="evidence" value="ECO:0007669"/>
    <property type="project" value="InterPro"/>
</dbReference>
<dbReference type="InterPro" id="IPR004105">
    <property type="entry name" value="CheA-like_dim"/>
</dbReference>
<evidence type="ECO:0000259" key="14">
    <source>
        <dbReference type="PROSITE" id="PS50851"/>
    </source>
</evidence>
<reference evidence="16 19" key="2">
    <citation type="submission" date="2016-08" db="EMBL/GenBank/DDBJ databases">
        <title>Evolution of the type three secretion system and type three effector repertoires in Xanthomonas.</title>
        <authorList>
            <person name="Merda D."/>
            <person name="Briand M."/>
            <person name="Bosis E."/>
            <person name="Rousseau C."/>
            <person name="Portier P."/>
            <person name="Jacques M.-A."/>
            <person name="Fischer-Le Saux M."/>
        </authorList>
    </citation>
    <scope>NUCLEOTIDE SEQUENCE [LARGE SCALE GENOMIC DNA]</scope>
    <source>
        <strain evidence="16 19">CFBP1976</strain>
    </source>
</reference>
<dbReference type="GO" id="GO:0005737">
    <property type="term" value="C:cytoplasm"/>
    <property type="evidence" value="ECO:0007669"/>
    <property type="project" value="InterPro"/>
</dbReference>
<dbReference type="OrthoDB" id="9803176at2"/>
<evidence type="ECO:0000256" key="8">
    <source>
        <dbReference type="ARBA" id="ARBA00035100"/>
    </source>
</evidence>
<dbReference type="PROSITE" id="PS50109">
    <property type="entry name" value="HIS_KIN"/>
    <property type="match status" value="1"/>
</dbReference>
<evidence type="ECO:0000256" key="11">
    <source>
        <dbReference type="SAM" id="MobiDB-lite"/>
    </source>
</evidence>
<dbReference type="Gene3D" id="2.30.30.40">
    <property type="entry name" value="SH3 Domains"/>
    <property type="match status" value="1"/>
</dbReference>
<accession>A0A1C3NJB5</accession>
<evidence type="ECO:0000256" key="10">
    <source>
        <dbReference type="PROSITE-ProRule" id="PRU00169"/>
    </source>
</evidence>
<gene>
    <name evidence="17" type="ORF">XBLMG947_1266</name>
    <name evidence="16" type="ORF">XbrCFBP1976_07695</name>
</gene>
<feature type="compositionally biased region" description="Basic and acidic residues" evidence="11">
    <location>
        <begin position="1466"/>
        <end position="1490"/>
    </location>
</feature>
<dbReference type="Pfam" id="PF02518">
    <property type="entry name" value="HATPase_c"/>
    <property type="match status" value="1"/>
</dbReference>
<comment type="catalytic activity">
    <reaction evidence="1">
        <text>ATP + protein L-histidine = ADP + protein N-phospho-L-histidine.</text>
        <dbReference type="EC" id="2.7.13.3"/>
    </reaction>
</comment>
<dbReference type="Gene3D" id="1.10.287.560">
    <property type="entry name" value="Histidine kinase CheA-like, homodimeric domain"/>
    <property type="match status" value="1"/>
</dbReference>
<dbReference type="CDD" id="cd17546">
    <property type="entry name" value="REC_hyHK_CKI1_RcsC-like"/>
    <property type="match status" value="1"/>
</dbReference>
<feature type="region of interest" description="Disordered" evidence="11">
    <location>
        <begin position="1383"/>
        <end position="1490"/>
    </location>
</feature>
<evidence type="ECO:0000256" key="5">
    <source>
        <dbReference type="ARBA" id="ARBA00022679"/>
    </source>
</evidence>
<evidence type="ECO:0000256" key="1">
    <source>
        <dbReference type="ARBA" id="ARBA00000085"/>
    </source>
</evidence>
<dbReference type="SUPFAM" id="SSF47226">
    <property type="entry name" value="Histidine-containing phosphotransfer domain, HPT domain"/>
    <property type="match status" value="5"/>
</dbReference>
<dbReference type="SMART" id="SM00073">
    <property type="entry name" value="HPT"/>
    <property type="match status" value="2"/>
</dbReference>
<dbReference type="InterPro" id="IPR051315">
    <property type="entry name" value="Bact_Chemotaxis_CheA"/>
</dbReference>
<dbReference type="PROSITE" id="PS50110">
    <property type="entry name" value="RESPONSE_REGULATORY"/>
    <property type="match status" value="1"/>
</dbReference>
<dbReference type="InterPro" id="IPR001789">
    <property type="entry name" value="Sig_transdc_resp-reg_receiver"/>
</dbReference>
<keyword evidence="4 10" id="KW-0597">Phosphoprotein</keyword>
<dbReference type="InterPro" id="IPR011006">
    <property type="entry name" value="CheY-like_superfamily"/>
</dbReference>
<proteinExistence type="predicted"/>
<dbReference type="InterPro" id="IPR003594">
    <property type="entry name" value="HATPase_dom"/>
</dbReference>
<feature type="domain" description="HPt" evidence="15">
    <location>
        <begin position="733"/>
        <end position="840"/>
    </location>
</feature>
<feature type="domain" description="Response regulatory" evidence="13">
    <location>
        <begin position="2281"/>
        <end position="2397"/>
    </location>
</feature>
<feature type="compositionally biased region" description="Basic and acidic residues" evidence="11">
    <location>
        <begin position="1573"/>
        <end position="1595"/>
    </location>
</feature>
<dbReference type="Proteomes" id="UP000092503">
    <property type="component" value="Unassembled WGS sequence"/>
</dbReference>
<feature type="compositionally biased region" description="Basic and acidic residues" evidence="11">
    <location>
        <begin position="1383"/>
        <end position="1392"/>
    </location>
</feature>
<feature type="modified residue" description="4-aspartylphosphate" evidence="10">
    <location>
        <position position="2330"/>
    </location>
</feature>
<dbReference type="SMART" id="SM00387">
    <property type="entry name" value="HATPase_c"/>
    <property type="match status" value="1"/>
</dbReference>
<dbReference type="InterPro" id="IPR036641">
    <property type="entry name" value="HPT_dom_sf"/>
</dbReference>
<dbReference type="Gene3D" id="1.20.120.160">
    <property type="entry name" value="HPT domain"/>
    <property type="match status" value="4"/>
</dbReference>
<dbReference type="Pfam" id="PF00072">
    <property type="entry name" value="Response_reg"/>
    <property type="match status" value="1"/>
</dbReference>
<dbReference type="Pfam" id="PF01584">
    <property type="entry name" value="CheW"/>
    <property type="match status" value="1"/>
</dbReference>
<keyword evidence="6 16" id="KW-0418">Kinase</keyword>
<feature type="region of interest" description="Disordered" evidence="11">
    <location>
        <begin position="1552"/>
        <end position="1601"/>
    </location>
</feature>
<reference evidence="17 18" key="1">
    <citation type="submission" date="2016-06" db="EMBL/GenBank/DDBJ databases">
        <authorList>
            <person name="Kjaerup R.B."/>
            <person name="Dalgaard T.S."/>
            <person name="Juul-Madsen H.R."/>
        </authorList>
    </citation>
    <scope>NUCLEOTIDE SEQUENCE [LARGE SCALE GENOMIC DNA]</scope>
    <source>
        <strain evidence="17">LMG947</strain>
    </source>
</reference>
<comment type="function">
    <text evidence="8">Involved in the transmission of sensory signals from the chemoreceptors to the flagellar motors. CheA is autophosphorylated; it can transfer its phosphate group to either CheB or CheY.</text>
</comment>
<dbReference type="SUPFAM" id="SSF55874">
    <property type="entry name" value="ATPase domain of HSP90 chaperone/DNA topoisomerase II/histidine kinase"/>
    <property type="match status" value="1"/>
</dbReference>
<evidence type="ECO:0000259" key="15">
    <source>
        <dbReference type="PROSITE" id="PS50894"/>
    </source>
</evidence>
<evidence type="ECO:0000256" key="6">
    <source>
        <dbReference type="ARBA" id="ARBA00022777"/>
    </source>
</evidence>
<dbReference type="EC" id="2.7.13.3" evidence="2"/>
<dbReference type="InterPro" id="IPR036890">
    <property type="entry name" value="HATPase_C_sf"/>
</dbReference>
<keyword evidence="5" id="KW-0808">Transferase</keyword>
<name>A0A1C3NJB5_9XANT</name>
<dbReference type="InterPro" id="IPR037006">
    <property type="entry name" value="CheA-like_homodim_sf"/>
</dbReference>
<evidence type="ECO:0000259" key="12">
    <source>
        <dbReference type="PROSITE" id="PS50109"/>
    </source>
</evidence>
<dbReference type="GO" id="GO:0006935">
    <property type="term" value="P:chemotaxis"/>
    <property type="evidence" value="ECO:0007669"/>
    <property type="project" value="InterPro"/>
</dbReference>
<dbReference type="PANTHER" id="PTHR43395">
    <property type="entry name" value="SENSOR HISTIDINE KINASE CHEA"/>
    <property type="match status" value="1"/>
</dbReference>
<dbReference type="SUPFAM" id="SSF52172">
    <property type="entry name" value="CheY-like"/>
    <property type="match status" value="1"/>
</dbReference>
<feature type="modified residue" description="Phosphohistidine" evidence="9">
    <location>
        <position position="1680"/>
    </location>
</feature>